<organism evidence="2 3">
    <name type="scientific">Aspergillus ibericus CBS 121593</name>
    <dbReference type="NCBI Taxonomy" id="1448316"/>
    <lineage>
        <taxon>Eukaryota</taxon>
        <taxon>Fungi</taxon>
        <taxon>Dikarya</taxon>
        <taxon>Ascomycota</taxon>
        <taxon>Pezizomycotina</taxon>
        <taxon>Eurotiomycetes</taxon>
        <taxon>Eurotiomycetidae</taxon>
        <taxon>Eurotiales</taxon>
        <taxon>Aspergillaceae</taxon>
        <taxon>Aspergillus</taxon>
        <taxon>Aspergillus subgen. Circumdati</taxon>
    </lineage>
</organism>
<dbReference type="RefSeq" id="XP_025573131.1">
    <property type="nucleotide sequence ID" value="XM_025721592.1"/>
</dbReference>
<gene>
    <name evidence="2" type="ORF">BO80DRAFT_447165</name>
</gene>
<dbReference type="VEuPathDB" id="FungiDB:BO80DRAFT_447165"/>
<evidence type="ECO:0000256" key="1">
    <source>
        <dbReference type="SAM" id="MobiDB-lite"/>
    </source>
</evidence>
<protein>
    <submittedName>
        <fullName evidence="2">Uncharacterized protein</fullName>
    </submittedName>
</protein>
<keyword evidence="3" id="KW-1185">Reference proteome</keyword>
<evidence type="ECO:0000313" key="3">
    <source>
        <dbReference type="Proteomes" id="UP000249402"/>
    </source>
</evidence>
<proteinExistence type="predicted"/>
<dbReference type="Proteomes" id="UP000249402">
    <property type="component" value="Unassembled WGS sequence"/>
</dbReference>
<sequence>MSSYTSSDFSRTSDHALSYSSPESEQSLFDANPETDKEGFLNSLHRAGGPYLCSLPAVSAILRKDSQTTPNNHALIEDIYVLQDNTRRILEEEGLSYKSVALVGRQSKIRPENSPIPTIVIDLERQQDDLKDWRKVSKLIYTNVASRHEGLSVELIDPAMEILPCCSPIQASDNIRLKWPSIRDQILEQMSIWEWTGLSLWRYGRNPDTSRNPVTIIICVRQDSTRTFHTDRRKIWAICAEHGERNVSILFMKDSLQRFCRQDCWSVPQLPLKACVATALPGVSLGIHQSTAGSSTLGGALELRFADQPGWQKYYTTCFHCVYPPPQHRETLLAINGAMQGFARWETNAPSFDDHVLPELLRIDHPSNSDLRQAVESEKASFEGFRDRRFTELESWVTALEEGEDAFITSKERKFYEKQRQRLDVVQNRLTTYERFLSNKVNILGKVVAGSGQWRAKERQIDGGIQQGLGIMDWALISALAPRIGSNKPFPYSEGAQAYDVVFFFSNSDRLEPDMRLFKSGRSTQNTEGRYAGVMQARIHRETNTQGERVPVVTYEHEISALYGKIFAEPGDSGSWIYTQNGAVVGMLIGGSERMNTFDFIEIGDLMRDIQVVTGALEVRVAED</sequence>
<dbReference type="GeneID" id="37226457"/>
<dbReference type="AlphaFoldDB" id="A0A395GXL7"/>
<evidence type="ECO:0000313" key="2">
    <source>
        <dbReference type="EMBL" id="RAK98803.1"/>
    </source>
</evidence>
<dbReference type="EMBL" id="KZ824451">
    <property type="protein sequence ID" value="RAK98803.1"/>
    <property type="molecule type" value="Genomic_DNA"/>
</dbReference>
<feature type="compositionally biased region" description="Low complexity" evidence="1">
    <location>
        <begin position="1"/>
        <end position="10"/>
    </location>
</feature>
<feature type="compositionally biased region" description="Polar residues" evidence="1">
    <location>
        <begin position="18"/>
        <end position="29"/>
    </location>
</feature>
<dbReference type="SUPFAM" id="SSF50494">
    <property type="entry name" value="Trypsin-like serine proteases"/>
    <property type="match status" value="1"/>
</dbReference>
<feature type="region of interest" description="Disordered" evidence="1">
    <location>
        <begin position="1"/>
        <end position="35"/>
    </location>
</feature>
<accession>A0A395GXL7</accession>
<reference evidence="2 3" key="1">
    <citation type="submission" date="2018-02" db="EMBL/GenBank/DDBJ databases">
        <title>The genomes of Aspergillus section Nigri reveals drivers in fungal speciation.</title>
        <authorList>
            <consortium name="DOE Joint Genome Institute"/>
            <person name="Vesth T.C."/>
            <person name="Nybo J."/>
            <person name="Theobald S."/>
            <person name="Brandl J."/>
            <person name="Frisvad J.C."/>
            <person name="Nielsen K.F."/>
            <person name="Lyhne E.K."/>
            <person name="Kogle M.E."/>
            <person name="Kuo A."/>
            <person name="Riley R."/>
            <person name="Clum A."/>
            <person name="Nolan M."/>
            <person name="Lipzen A."/>
            <person name="Salamov A."/>
            <person name="Henrissat B."/>
            <person name="Wiebenga A."/>
            <person name="De vries R.P."/>
            <person name="Grigoriev I.V."/>
            <person name="Mortensen U.H."/>
            <person name="Andersen M.R."/>
            <person name="Baker S.E."/>
        </authorList>
    </citation>
    <scope>NUCLEOTIDE SEQUENCE [LARGE SCALE GENOMIC DNA]</scope>
    <source>
        <strain evidence="2 3">CBS 121593</strain>
    </source>
</reference>
<dbReference type="InterPro" id="IPR009003">
    <property type="entry name" value="Peptidase_S1_PA"/>
</dbReference>
<dbReference type="STRING" id="1448316.A0A395GXL7"/>
<dbReference type="OrthoDB" id="5424209at2759"/>
<name>A0A395GXL7_9EURO</name>